<feature type="compositionally biased region" description="Low complexity" evidence="14">
    <location>
        <begin position="649"/>
        <end position="662"/>
    </location>
</feature>
<dbReference type="GO" id="GO:0006915">
    <property type="term" value="P:apoptotic process"/>
    <property type="evidence" value="ECO:0007669"/>
    <property type="project" value="UniProtKB-KW"/>
</dbReference>
<protein>
    <recommendedName>
        <fullName evidence="15">SAM domain-containing protein</fullName>
    </recommendedName>
</protein>
<dbReference type="OrthoDB" id="5915660at2759"/>
<keyword evidence="5 12" id="KW-0862">Zinc</keyword>
<feature type="binding site" evidence="12">
    <location>
        <position position="268"/>
    </location>
    <ligand>
        <name>Zn(2+)</name>
        <dbReference type="ChEBI" id="CHEBI:29105"/>
    </ligand>
</feature>
<keyword evidence="10" id="KW-0804">Transcription</keyword>
<dbReference type="InterPro" id="IPR036674">
    <property type="entry name" value="p53_tetramer_sf"/>
</dbReference>
<dbReference type="SUPFAM" id="SSF47719">
    <property type="entry name" value="p53 tetramerization domain"/>
    <property type="match status" value="1"/>
</dbReference>
<dbReference type="PANTHER" id="PTHR11447:SF16">
    <property type="entry name" value="P53 PROTEIN LONG FORM VARIANT 1"/>
    <property type="match status" value="1"/>
</dbReference>
<feature type="region of interest" description="Disordered" evidence="14">
    <location>
        <begin position="389"/>
        <end position="408"/>
    </location>
</feature>
<dbReference type="InterPro" id="IPR011615">
    <property type="entry name" value="p53_DNA-bd"/>
</dbReference>
<dbReference type="STRING" id="188477.A0A433U4Z3"/>
<evidence type="ECO:0000256" key="10">
    <source>
        <dbReference type="ARBA" id="ARBA00023163"/>
    </source>
</evidence>
<dbReference type="GO" id="GO:0005634">
    <property type="term" value="C:nucleus"/>
    <property type="evidence" value="ECO:0007669"/>
    <property type="project" value="UniProtKB-SubCell"/>
</dbReference>
<evidence type="ECO:0000256" key="1">
    <source>
        <dbReference type="ARBA" id="ARBA00004123"/>
    </source>
</evidence>
<dbReference type="SUPFAM" id="SSF47769">
    <property type="entry name" value="SAM/Pointed domain"/>
    <property type="match status" value="1"/>
</dbReference>
<organism evidence="16 17">
    <name type="scientific">Elysia chlorotica</name>
    <name type="common">Eastern emerald elysia</name>
    <name type="synonym">Sea slug</name>
    <dbReference type="NCBI Taxonomy" id="188477"/>
    <lineage>
        <taxon>Eukaryota</taxon>
        <taxon>Metazoa</taxon>
        <taxon>Spiralia</taxon>
        <taxon>Lophotrochozoa</taxon>
        <taxon>Mollusca</taxon>
        <taxon>Gastropoda</taxon>
        <taxon>Heterobranchia</taxon>
        <taxon>Euthyneura</taxon>
        <taxon>Panpulmonata</taxon>
        <taxon>Sacoglossa</taxon>
        <taxon>Placobranchoidea</taxon>
        <taxon>Plakobranchidae</taxon>
        <taxon>Elysia</taxon>
    </lineage>
</organism>
<dbReference type="Pfam" id="PF00870">
    <property type="entry name" value="P53"/>
    <property type="match status" value="1"/>
</dbReference>
<evidence type="ECO:0000256" key="6">
    <source>
        <dbReference type="ARBA" id="ARBA00022843"/>
    </source>
</evidence>
<comment type="caution">
    <text evidence="16">The sequence shown here is derived from an EMBL/GenBank/DDBJ whole genome shotgun (WGS) entry which is preliminary data.</text>
</comment>
<evidence type="ECO:0000256" key="12">
    <source>
        <dbReference type="PIRSR" id="PIRSR602117-1"/>
    </source>
</evidence>
<feature type="compositionally biased region" description="Low complexity" evidence="14">
    <location>
        <begin position="610"/>
        <end position="625"/>
    </location>
</feature>
<evidence type="ECO:0000256" key="5">
    <source>
        <dbReference type="ARBA" id="ARBA00022833"/>
    </source>
</evidence>
<reference evidence="16 17" key="1">
    <citation type="submission" date="2019-01" db="EMBL/GenBank/DDBJ databases">
        <title>A draft genome assembly of the solar-powered sea slug Elysia chlorotica.</title>
        <authorList>
            <person name="Cai H."/>
            <person name="Li Q."/>
            <person name="Fang X."/>
            <person name="Li J."/>
            <person name="Curtis N.E."/>
            <person name="Altenburger A."/>
            <person name="Shibata T."/>
            <person name="Feng M."/>
            <person name="Maeda T."/>
            <person name="Schwartz J.A."/>
            <person name="Shigenobu S."/>
            <person name="Lundholm N."/>
            <person name="Nishiyama T."/>
            <person name="Yang H."/>
            <person name="Hasebe M."/>
            <person name="Li S."/>
            <person name="Pierce S.K."/>
            <person name="Wang J."/>
        </authorList>
    </citation>
    <scope>NUCLEOTIDE SEQUENCE [LARGE SCALE GENOMIC DNA]</scope>
    <source>
        <strain evidence="16">EC2010</strain>
        <tissue evidence="16">Whole organism of an adult</tissue>
    </source>
</reference>
<evidence type="ECO:0000256" key="2">
    <source>
        <dbReference type="ARBA" id="ARBA00006167"/>
    </source>
</evidence>
<keyword evidence="6" id="KW-0832">Ubl conjugation</keyword>
<dbReference type="AlphaFoldDB" id="A0A433U4Z3"/>
<feature type="binding site" evidence="12">
    <location>
        <position position="205"/>
    </location>
    <ligand>
        <name>Zn(2+)</name>
        <dbReference type="ChEBI" id="CHEBI:29105"/>
    </ligand>
</feature>
<evidence type="ECO:0000256" key="8">
    <source>
        <dbReference type="ARBA" id="ARBA00023125"/>
    </source>
</evidence>
<accession>A0A433U4Z3</accession>
<feature type="domain" description="SAM" evidence="15">
    <location>
        <begin position="523"/>
        <end position="568"/>
    </location>
</feature>
<evidence type="ECO:0000256" key="4">
    <source>
        <dbReference type="ARBA" id="ARBA00022723"/>
    </source>
</evidence>
<keyword evidence="11" id="KW-0539">Nucleus</keyword>
<feature type="binding site" evidence="12">
    <location>
        <position position="264"/>
    </location>
    <ligand>
        <name>Zn(2+)</name>
        <dbReference type="ChEBI" id="CHEBI:29105"/>
    </ligand>
</feature>
<evidence type="ECO:0000259" key="15">
    <source>
        <dbReference type="PROSITE" id="PS50105"/>
    </source>
</evidence>
<feature type="binding site" evidence="12">
    <location>
        <position position="202"/>
    </location>
    <ligand>
        <name>Zn(2+)</name>
        <dbReference type="ChEBI" id="CHEBI:29105"/>
    </ligand>
</feature>
<evidence type="ECO:0000256" key="11">
    <source>
        <dbReference type="ARBA" id="ARBA00023242"/>
    </source>
</evidence>
<comment type="subcellular location">
    <subcellularLocation>
        <location evidence="1">Nucleus</location>
    </subcellularLocation>
</comment>
<dbReference type="GO" id="GO:0000978">
    <property type="term" value="F:RNA polymerase II cis-regulatory region sequence-specific DNA binding"/>
    <property type="evidence" value="ECO:0007669"/>
    <property type="project" value="TreeGrafter"/>
</dbReference>
<keyword evidence="4 12" id="KW-0479">Metal-binding</keyword>
<dbReference type="PROSITE" id="PS50105">
    <property type="entry name" value="SAM_DOMAIN"/>
    <property type="match status" value="1"/>
</dbReference>
<evidence type="ECO:0000256" key="9">
    <source>
        <dbReference type="ARBA" id="ARBA00023159"/>
    </source>
</evidence>
<proteinExistence type="inferred from homology"/>
<dbReference type="Gene3D" id="4.10.170.10">
    <property type="entry name" value="p53-like tetramerisation domain"/>
    <property type="match status" value="1"/>
</dbReference>
<evidence type="ECO:0000256" key="7">
    <source>
        <dbReference type="ARBA" id="ARBA00023015"/>
    </source>
</evidence>
<dbReference type="InterPro" id="IPR012346">
    <property type="entry name" value="p53/RUNT-type_TF_DNA-bd_sf"/>
</dbReference>
<keyword evidence="3" id="KW-0053">Apoptosis</keyword>
<dbReference type="GO" id="GO:0000981">
    <property type="term" value="F:DNA-binding transcription factor activity, RNA polymerase II-specific"/>
    <property type="evidence" value="ECO:0007669"/>
    <property type="project" value="TreeGrafter"/>
</dbReference>
<dbReference type="GO" id="GO:0046872">
    <property type="term" value="F:metal ion binding"/>
    <property type="evidence" value="ECO:0007669"/>
    <property type="project" value="UniProtKB-KW"/>
</dbReference>
<evidence type="ECO:0000256" key="3">
    <source>
        <dbReference type="ARBA" id="ARBA00022703"/>
    </source>
</evidence>
<keyword evidence="17" id="KW-1185">Reference proteome</keyword>
<gene>
    <name evidence="16" type="ORF">EGW08_003408</name>
</gene>
<keyword evidence="8" id="KW-0238">DNA-binding</keyword>
<feature type="compositionally biased region" description="Low complexity" evidence="14">
    <location>
        <begin position="394"/>
        <end position="407"/>
    </location>
</feature>
<feature type="region of interest" description="Disordered" evidence="14">
    <location>
        <begin position="607"/>
        <end position="627"/>
    </location>
</feature>
<dbReference type="Gene3D" id="1.10.150.50">
    <property type="entry name" value="Transcription Factor, Ets-1"/>
    <property type="match status" value="1"/>
</dbReference>
<evidence type="ECO:0000313" key="16">
    <source>
        <dbReference type="EMBL" id="RUS88863.1"/>
    </source>
</evidence>
<evidence type="ECO:0000256" key="14">
    <source>
        <dbReference type="SAM" id="MobiDB-lite"/>
    </source>
</evidence>
<dbReference type="Pfam" id="PF07710">
    <property type="entry name" value="P53_tetramer"/>
    <property type="match status" value="1"/>
</dbReference>
<dbReference type="InterPro" id="IPR001660">
    <property type="entry name" value="SAM"/>
</dbReference>
<evidence type="ECO:0000313" key="17">
    <source>
        <dbReference type="Proteomes" id="UP000271974"/>
    </source>
</evidence>
<keyword evidence="9" id="KW-0010">Activator</keyword>
<evidence type="ECO:0000256" key="13">
    <source>
        <dbReference type="PIRSR" id="PIRSR602117-2"/>
    </source>
</evidence>
<dbReference type="InterPro" id="IPR010991">
    <property type="entry name" value="p53_tetrameristn"/>
</dbReference>
<dbReference type="PANTHER" id="PTHR11447">
    <property type="entry name" value="CELLULAR TUMOR ANTIGEN P53"/>
    <property type="match status" value="1"/>
</dbReference>
<dbReference type="InterPro" id="IPR013761">
    <property type="entry name" value="SAM/pointed_sf"/>
</dbReference>
<dbReference type="SMART" id="SM00454">
    <property type="entry name" value="SAM"/>
    <property type="match status" value="1"/>
</dbReference>
<dbReference type="Gene3D" id="2.60.40.720">
    <property type="match status" value="1"/>
</dbReference>
<name>A0A433U4Z3_ELYCH</name>
<dbReference type="CDD" id="cd08367">
    <property type="entry name" value="P53"/>
    <property type="match status" value="1"/>
</dbReference>
<dbReference type="Proteomes" id="UP000271974">
    <property type="component" value="Unassembled WGS sequence"/>
</dbReference>
<dbReference type="InterPro" id="IPR008967">
    <property type="entry name" value="p53-like_TF_DNA-bd_sf"/>
</dbReference>
<dbReference type="Pfam" id="PF07647">
    <property type="entry name" value="SAM_2"/>
    <property type="match status" value="1"/>
</dbReference>
<keyword evidence="7" id="KW-0805">Transcription regulation</keyword>
<dbReference type="InterPro" id="IPR002117">
    <property type="entry name" value="p53_tumour_suppressor"/>
</dbReference>
<dbReference type="GO" id="GO:0051262">
    <property type="term" value="P:protein tetramerization"/>
    <property type="evidence" value="ECO:0007669"/>
    <property type="project" value="InterPro"/>
</dbReference>
<dbReference type="SUPFAM" id="SSF49417">
    <property type="entry name" value="p53-like transcription factors"/>
    <property type="match status" value="1"/>
</dbReference>
<feature type="site" description="Interaction with DNA" evidence="13">
    <location>
        <position position="145"/>
    </location>
</feature>
<comment type="cofactor">
    <cofactor evidence="12">
        <name>Zn(2+)</name>
        <dbReference type="ChEBI" id="CHEBI:29105"/>
    </cofactor>
    <text evidence="12">Binds 1 zinc ion per subunit.</text>
</comment>
<comment type="similarity">
    <text evidence="2">Belongs to the p53 family.</text>
</comment>
<dbReference type="PRINTS" id="PR00386">
    <property type="entry name" value="P53SUPPRESSR"/>
</dbReference>
<sequence>MSQLSNSSSSQPSAIMSQNTFGQLWQYLSTMGPENLDFTNIADFKYSSNEDEEGTSLHMERFRLQNSMDFLNPILNTTSSGMSPDSQTNIIGSTASSPYDDTITSPPPYSPHNNTSSMPAVPSNTDYPGDSGFEISFAQPSKETKSTTWTYSESLKKLYVRMSTTCPVRFKTRVAAPPPGSIIRAMPIFMKPEHVQDVVKRCPNHAVQREGNEQHPAPSHLVRCEHKLARYEDDRNTGRQSVVLPHETPQAGSEWVTNLFQFMCLGSCVGGPNRRPLQIVFTLEKDGQVLGRRAVEVRICACPGRDRKADEKTELSMKDFKRQKGPGSVGPRLTFEKEFMSVAKKRKMDDTEIHMLPVKGLENYEILKKIRDSLELAALVPSQTAEAYKKQMESQRSPSSSMSVLSSALQEAELSEASTSTTISTDSNQHAAASYTAILGRPGMDSLKRSASTNNNIDDDEDDFYANSLLNAMVTSSSSPTCQLDSSSASLGGMGIVPQSVLGGDHDLAVKKEDLDGILGMELQDNSIAGWLGRLGLSQYIDRFQHHGYDNLFQLTDFSQENLERMNIPADHRRKIWKSLLEFHQANQLSDVTQALGRSSGLTSADSFLSSQATQSQNSQPSQQSIYNPGFYEVTRYTFKHTISMTKHSISASTTSSGSNKSQQCDNSPSKKARSDE</sequence>
<dbReference type="EMBL" id="RQTK01000072">
    <property type="protein sequence ID" value="RUS88863.1"/>
    <property type="molecule type" value="Genomic_DNA"/>
</dbReference>
<feature type="region of interest" description="Disordered" evidence="14">
    <location>
        <begin position="648"/>
        <end position="677"/>
    </location>
</feature>